<dbReference type="EMBL" id="VWNA01000001">
    <property type="protein sequence ID" value="MQT11294.1"/>
    <property type="molecule type" value="Genomic_DNA"/>
</dbReference>
<dbReference type="InterPro" id="IPR050386">
    <property type="entry name" value="Glycosyl_hydrolase_5"/>
</dbReference>
<keyword evidence="10" id="KW-1185">Reference proteome</keyword>
<name>A0A6A7XXF9_9HYPH</name>
<dbReference type="GO" id="GO:0009986">
    <property type="term" value="C:cell surface"/>
    <property type="evidence" value="ECO:0007669"/>
    <property type="project" value="TreeGrafter"/>
</dbReference>
<dbReference type="RefSeq" id="WP_153477809.1">
    <property type="nucleotide sequence ID" value="NZ_VWNA01000001.1"/>
</dbReference>
<evidence type="ECO:0000313" key="9">
    <source>
        <dbReference type="EMBL" id="MQT11294.1"/>
    </source>
</evidence>
<dbReference type="PANTHER" id="PTHR31297">
    <property type="entry name" value="GLUCAN ENDO-1,6-BETA-GLUCOSIDASE B"/>
    <property type="match status" value="1"/>
</dbReference>
<dbReference type="InterPro" id="IPR001547">
    <property type="entry name" value="Glyco_hydro_5"/>
</dbReference>
<dbReference type="Gene3D" id="3.20.20.80">
    <property type="entry name" value="Glycosidases"/>
    <property type="match status" value="1"/>
</dbReference>
<dbReference type="GO" id="GO:0008422">
    <property type="term" value="F:beta-glucosidase activity"/>
    <property type="evidence" value="ECO:0007669"/>
    <property type="project" value="TreeGrafter"/>
</dbReference>
<keyword evidence="3" id="KW-0136">Cellulose degradation</keyword>
<evidence type="ECO:0000313" key="10">
    <source>
        <dbReference type="Proteomes" id="UP000332515"/>
    </source>
</evidence>
<keyword evidence="6" id="KW-0624">Polysaccharide degradation</keyword>
<feature type="domain" description="Glycoside hydrolase family 5" evidence="8">
    <location>
        <begin position="87"/>
        <end position="381"/>
    </location>
</feature>
<keyword evidence="5 7" id="KW-0326">Glycosidase</keyword>
<dbReference type="PANTHER" id="PTHR31297:SF41">
    <property type="entry name" value="ENDOGLUCANASE, PUTATIVE (AFU_ORTHOLOGUE AFUA_5G01830)-RELATED"/>
    <property type="match status" value="1"/>
</dbReference>
<keyword evidence="4" id="KW-0119">Carbohydrate metabolism</keyword>
<dbReference type="Proteomes" id="UP000332515">
    <property type="component" value="Unassembled WGS sequence"/>
</dbReference>
<dbReference type="AlphaFoldDB" id="A0A6A7XXF9"/>
<evidence type="ECO:0000259" key="8">
    <source>
        <dbReference type="Pfam" id="PF00150"/>
    </source>
</evidence>
<dbReference type="GO" id="GO:0005576">
    <property type="term" value="C:extracellular region"/>
    <property type="evidence" value="ECO:0007669"/>
    <property type="project" value="TreeGrafter"/>
</dbReference>
<accession>A0A6A7XXF9</accession>
<evidence type="ECO:0000256" key="1">
    <source>
        <dbReference type="ARBA" id="ARBA00005641"/>
    </source>
</evidence>
<comment type="similarity">
    <text evidence="1 7">Belongs to the glycosyl hydrolase 5 (cellulase A) family.</text>
</comment>
<evidence type="ECO:0000256" key="3">
    <source>
        <dbReference type="ARBA" id="ARBA00023001"/>
    </source>
</evidence>
<protein>
    <submittedName>
        <fullName evidence="9">Glycoside hydrolase family 5 protein</fullName>
    </submittedName>
</protein>
<gene>
    <name evidence="9" type="ORF">F0357_01120</name>
</gene>
<reference evidence="9 10" key="1">
    <citation type="submission" date="2019-09" db="EMBL/GenBank/DDBJ databases">
        <title>Segnochrobactrum spirostomi gen. nov., sp. nov., isolated from the ciliate Spirostomum cf. yagiui and description of a novel family, Segnochrobactraceae fam. nov. within the order Rhizobiales of the class Alphaproteobacteria.</title>
        <authorList>
            <person name="Akter S."/>
            <person name="Shazib S.U.A."/>
            <person name="Shin M.K."/>
        </authorList>
    </citation>
    <scope>NUCLEOTIDE SEQUENCE [LARGE SCALE GENOMIC DNA]</scope>
    <source>
        <strain evidence="9 10">Sp-1</strain>
    </source>
</reference>
<keyword evidence="2 7" id="KW-0378">Hydrolase</keyword>
<organism evidence="9 10">
    <name type="scientific">Segnochrobactrum spirostomi</name>
    <dbReference type="NCBI Taxonomy" id="2608987"/>
    <lineage>
        <taxon>Bacteria</taxon>
        <taxon>Pseudomonadati</taxon>
        <taxon>Pseudomonadota</taxon>
        <taxon>Alphaproteobacteria</taxon>
        <taxon>Hyphomicrobiales</taxon>
        <taxon>Segnochrobactraceae</taxon>
        <taxon>Segnochrobactrum</taxon>
    </lineage>
</organism>
<comment type="caution">
    <text evidence="9">The sequence shown here is derived from an EMBL/GenBank/DDBJ whole genome shotgun (WGS) entry which is preliminary data.</text>
</comment>
<evidence type="ECO:0000256" key="2">
    <source>
        <dbReference type="ARBA" id="ARBA00022801"/>
    </source>
</evidence>
<proteinExistence type="inferred from homology"/>
<evidence type="ECO:0000256" key="5">
    <source>
        <dbReference type="ARBA" id="ARBA00023295"/>
    </source>
</evidence>
<dbReference type="SUPFAM" id="SSF51445">
    <property type="entry name" value="(Trans)glycosidases"/>
    <property type="match status" value="1"/>
</dbReference>
<evidence type="ECO:0000256" key="4">
    <source>
        <dbReference type="ARBA" id="ARBA00023277"/>
    </source>
</evidence>
<evidence type="ECO:0000256" key="7">
    <source>
        <dbReference type="RuleBase" id="RU361153"/>
    </source>
</evidence>
<dbReference type="InterPro" id="IPR017853">
    <property type="entry name" value="GH"/>
</dbReference>
<evidence type="ECO:0000256" key="6">
    <source>
        <dbReference type="ARBA" id="ARBA00023326"/>
    </source>
</evidence>
<dbReference type="Pfam" id="PF00150">
    <property type="entry name" value="Cellulase"/>
    <property type="match status" value="1"/>
</dbReference>
<dbReference type="GO" id="GO:0030245">
    <property type="term" value="P:cellulose catabolic process"/>
    <property type="evidence" value="ECO:0007669"/>
    <property type="project" value="UniProtKB-KW"/>
</dbReference>
<sequence length="443" mass="48466">MSGSSKSPAPALQLWPGDPRGSDLTVRVRSRVRASQRRRLLAAVVLGVSLSASLSPARAGDTPTEGFWDVQRRGANSFNKVESVDNLAAAKTFGAGFVRLAFDKWKGEGRDFLAGDLDHYRGLVPADLAKLKVILDGAAARGVKVVIVPLGLPGARWSQLNGNVRDDRLWRDEAWWDAAAAYWRDLATALKGHPAIVAYNVLNEPAPEFGQGLSETSQDVAARDRWCRSVAGTPRDLDAFYRKMVAAIRSVDPDTPIMLDTGFYAQPMAARCLSPIADLKVLYSVHLYEPYAFTSRHNDGRYHYPGAVDYDGSSEMWNRDRLAAQLAPFTDWAKSHGVPASRLVGGEFGCVRWNDGCGAYLADQISVMNAAGLHWAFYSFREDEWDAYDYELGTKKLGWRYWEAVEKGQHPSLVRKPNPLSDVLSGALAAAPSKPAAPNGGGL</sequence>